<comment type="subcellular location">
    <subcellularLocation>
        <location evidence="1">Membrane</location>
        <topology evidence="1">Multi-pass membrane protein</topology>
    </subcellularLocation>
</comment>
<keyword evidence="4 6" id="KW-1133">Transmembrane helix</keyword>
<reference evidence="8" key="1">
    <citation type="submission" date="2021-05" db="EMBL/GenBank/DDBJ databases">
        <title>Genome of Sphingobium sp. strain.</title>
        <authorList>
            <person name="Fan R."/>
        </authorList>
    </citation>
    <scope>NUCLEOTIDE SEQUENCE</scope>
    <source>
        <strain evidence="8">H33</strain>
    </source>
</reference>
<accession>A0A9X1DEF9</accession>
<dbReference type="SUPFAM" id="SSF103481">
    <property type="entry name" value="Multidrug resistance efflux transporter EmrE"/>
    <property type="match status" value="2"/>
</dbReference>
<feature type="transmembrane region" description="Helical" evidence="6">
    <location>
        <begin position="12"/>
        <end position="36"/>
    </location>
</feature>
<evidence type="ECO:0000256" key="1">
    <source>
        <dbReference type="ARBA" id="ARBA00004141"/>
    </source>
</evidence>
<gene>
    <name evidence="8" type="ORF">KK488_17175</name>
</gene>
<evidence type="ECO:0000313" key="9">
    <source>
        <dbReference type="Proteomes" id="UP001138757"/>
    </source>
</evidence>
<name>A0A9X1DEF9_9SPHN</name>
<evidence type="ECO:0000256" key="2">
    <source>
        <dbReference type="ARBA" id="ARBA00009853"/>
    </source>
</evidence>
<dbReference type="Proteomes" id="UP001138757">
    <property type="component" value="Unassembled WGS sequence"/>
</dbReference>
<evidence type="ECO:0000256" key="6">
    <source>
        <dbReference type="SAM" id="Phobius"/>
    </source>
</evidence>
<dbReference type="RefSeq" id="WP_214624944.1">
    <property type="nucleotide sequence ID" value="NZ_JAHGAW010000012.1"/>
</dbReference>
<evidence type="ECO:0000256" key="3">
    <source>
        <dbReference type="ARBA" id="ARBA00022692"/>
    </source>
</evidence>
<dbReference type="Pfam" id="PF00892">
    <property type="entry name" value="EamA"/>
    <property type="match status" value="2"/>
</dbReference>
<evidence type="ECO:0000259" key="7">
    <source>
        <dbReference type="Pfam" id="PF00892"/>
    </source>
</evidence>
<organism evidence="8 9">
    <name type="scientific">Sphingobium nicotianae</name>
    <dbReference type="NCBI Taxonomy" id="2782607"/>
    <lineage>
        <taxon>Bacteria</taxon>
        <taxon>Pseudomonadati</taxon>
        <taxon>Pseudomonadota</taxon>
        <taxon>Alphaproteobacteria</taxon>
        <taxon>Sphingomonadales</taxon>
        <taxon>Sphingomonadaceae</taxon>
        <taxon>Sphingobium</taxon>
    </lineage>
</organism>
<sequence length="301" mass="31373">MTSPRASTLLPFAVACLGVAIFSVMDAIMKGLSIAIGPYNALLWRTLTGAVMLAPAFLAAVGRVPDRRILALHVSRSLAGGLSVLLFFWGLVRVPLAQGIALSFVAPLVALGLAALFLKERVGRRAVAGSLVAFAGVLVILAGQSGAQGKGGTIGGAVAILIASIFWAISLVIGRRQSMAASPIEVAFAFNLVAACFYGTAAPWLATVPDVAHWPTILLASVVGTSAIMLLAWSYARAEAQRLVVVEYTAFIWASLLGWWLFGEHVLPATVAGAAMIVAGCLWAARQQPGRPHPNIEPEAA</sequence>
<feature type="transmembrane region" description="Helical" evidence="6">
    <location>
        <begin position="42"/>
        <end position="62"/>
    </location>
</feature>
<dbReference type="PANTHER" id="PTHR22911">
    <property type="entry name" value="ACYL-MALONYL CONDENSING ENZYME-RELATED"/>
    <property type="match status" value="1"/>
</dbReference>
<feature type="transmembrane region" description="Helical" evidence="6">
    <location>
        <begin position="96"/>
        <end position="118"/>
    </location>
</feature>
<dbReference type="PROSITE" id="PS51257">
    <property type="entry name" value="PROKAR_LIPOPROTEIN"/>
    <property type="match status" value="1"/>
</dbReference>
<dbReference type="EMBL" id="JAHGAW010000012">
    <property type="protein sequence ID" value="MBT2188687.1"/>
    <property type="molecule type" value="Genomic_DNA"/>
</dbReference>
<dbReference type="GO" id="GO:0016020">
    <property type="term" value="C:membrane"/>
    <property type="evidence" value="ECO:0007669"/>
    <property type="project" value="UniProtKB-SubCell"/>
</dbReference>
<evidence type="ECO:0000313" key="8">
    <source>
        <dbReference type="EMBL" id="MBT2188687.1"/>
    </source>
</evidence>
<dbReference type="InterPro" id="IPR000620">
    <property type="entry name" value="EamA_dom"/>
</dbReference>
<dbReference type="InterPro" id="IPR037185">
    <property type="entry name" value="EmrE-like"/>
</dbReference>
<keyword evidence="3 6" id="KW-0812">Transmembrane</keyword>
<dbReference type="AlphaFoldDB" id="A0A9X1DEF9"/>
<proteinExistence type="inferred from homology"/>
<protein>
    <submittedName>
        <fullName evidence="8">DMT family transporter</fullName>
    </submittedName>
</protein>
<feature type="transmembrane region" description="Helical" evidence="6">
    <location>
        <begin position="154"/>
        <end position="174"/>
    </location>
</feature>
<evidence type="ECO:0000256" key="5">
    <source>
        <dbReference type="ARBA" id="ARBA00023136"/>
    </source>
</evidence>
<feature type="transmembrane region" description="Helical" evidence="6">
    <location>
        <begin position="243"/>
        <end position="261"/>
    </location>
</feature>
<keyword evidence="9" id="KW-1185">Reference proteome</keyword>
<feature type="transmembrane region" description="Helical" evidence="6">
    <location>
        <begin position="186"/>
        <end position="206"/>
    </location>
</feature>
<keyword evidence="5 6" id="KW-0472">Membrane</keyword>
<comment type="similarity">
    <text evidence="2">Belongs to the drug/metabolite transporter (DMT) superfamily. 10 TMS drug/metabolite exporter (DME) (TC 2.A.7.3) family.</text>
</comment>
<feature type="transmembrane region" description="Helical" evidence="6">
    <location>
        <begin position="125"/>
        <end position="142"/>
    </location>
</feature>
<feature type="transmembrane region" description="Helical" evidence="6">
    <location>
        <begin position="212"/>
        <end position="236"/>
    </location>
</feature>
<feature type="domain" description="EamA" evidence="7">
    <location>
        <begin position="14"/>
        <end position="141"/>
    </location>
</feature>
<feature type="transmembrane region" description="Helical" evidence="6">
    <location>
        <begin position="267"/>
        <end position="285"/>
    </location>
</feature>
<comment type="caution">
    <text evidence="8">The sequence shown here is derived from an EMBL/GenBank/DDBJ whole genome shotgun (WGS) entry which is preliminary data.</text>
</comment>
<dbReference type="PANTHER" id="PTHR22911:SF6">
    <property type="entry name" value="SOLUTE CARRIER FAMILY 35 MEMBER G1"/>
    <property type="match status" value="1"/>
</dbReference>
<feature type="transmembrane region" description="Helical" evidence="6">
    <location>
        <begin position="69"/>
        <end position="90"/>
    </location>
</feature>
<feature type="domain" description="EamA" evidence="7">
    <location>
        <begin position="156"/>
        <end position="283"/>
    </location>
</feature>
<evidence type="ECO:0000256" key="4">
    <source>
        <dbReference type="ARBA" id="ARBA00022989"/>
    </source>
</evidence>